<name>A0A399JB58_9MICC</name>
<dbReference type="AlphaFoldDB" id="A0A399JB58"/>
<dbReference type="RefSeq" id="WP_119424162.1">
    <property type="nucleotide sequence ID" value="NZ_QQXK01000008.1"/>
</dbReference>
<accession>A0A399JB58</accession>
<sequence length="103" mass="11342">MIRSLLTFSPAAEDVPALLELYRRLDILSTSLRHTRQIRSDIAVAADGSGTVLVTADWPDAAAYTEWLEHPVRGRFAPELQELLGRRVGEGALYQVDHGASRG</sequence>
<protein>
    <recommendedName>
        <fullName evidence="3">ABM domain-containing protein</fullName>
    </recommendedName>
</protein>
<gene>
    <name evidence="1" type="ORF">DWB68_05625</name>
</gene>
<dbReference type="EMBL" id="QQXK01000008">
    <property type="protein sequence ID" value="RII42811.1"/>
    <property type="molecule type" value="Genomic_DNA"/>
</dbReference>
<keyword evidence="2" id="KW-1185">Reference proteome</keyword>
<evidence type="ECO:0000313" key="2">
    <source>
        <dbReference type="Proteomes" id="UP000265419"/>
    </source>
</evidence>
<comment type="caution">
    <text evidence="1">The sequence shown here is derived from an EMBL/GenBank/DDBJ whole genome shotgun (WGS) entry which is preliminary data.</text>
</comment>
<evidence type="ECO:0008006" key="3">
    <source>
        <dbReference type="Google" id="ProtNLM"/>
    </source>
</evidence>
<proteinExistence type="predicted"/>
<evidence type="ECO:0000313" key="1">
    <source>
        <dbReference type="EMBL" id="RII42811.1"/>
    </source>
</evidence>
<organism evidence="1 2">
    <name type="scientific">Galactobacter valiniphilus</name>
    <dbReference type="NCBI Taxonomy" id="2676122"/>
    <lineage>
        <taxon>Bacteria</taxon>
        <taxon>Bacillati</taxon>
        <taxon>Actinomycetota</taxon>
        <taxon>Actinomycetes</taxon>
        <taxon>Micrococcales</taxon>
        <taxon>Micrococcaceae</taxon>
        <taxon>Galactobacter</taxon>
    </lineage>
</organism>
<dbReference type="Proteomes" id="UP000265419">
    <property type="component" value="Unassembled WGS sequence"/>
</dbReference>
<reference evidence="1 2" key="1">
    <citation type="submission" date="2018-07" db="EMBL/GenBank/DDBJ databases">
        <title>Arthrobacter sp. nov., isolated from raw cow's milk with high bacterial count.</title>
        <authorList>
            <person name="Hahne J."/>
            <person name="Isele D."/>
            <person name="Lipski A."/>
        </authorList>
    </citation>
    <scope>NUCLEOTIDE SEQUENCE [LARGE SCALE GENOMIC DNA]</scope>
    <source>
        <strain evidence="1 2">JZ R-35</strain>
    </source>
</reference>